<keyword evidence="1" id="KW-1133">Transmembrane helix</keyword>
<name>A0AA39IBV9_9AGAR</name>
<dbReference type="AlphaFoldDB" id="A0AA39IBV9"/>
<keyword evidence="1" id="KW-0472">Membrane</keyword>
<dbReference type="Proteomes" id="UP001175226">
    <property type="component" value="Unassembled WGS sequence"/>
</dbReference>
<feature type="transmembrane region" description="Helical" evidence="1">
    <location>
        <begin position="158"/>
        <end position="175"/>
    </location>
</feature>
<accession>A0AA39IBV9</accession>
<keyword evidence="3" id="KW-1185">Reference proteome</keyword>
<keyword evidence="1" id="KW-0812">Transmembrane</keyword>
<organism evidence="2 3">
    <name type="scientific">Armillaria borealis</name>
    <dbReference type="NCBI Taxonomy" id="47425"/>
    <lineage>
        <taxon>Eukaryota</taxon>
        <taxon>Fungi</taxon>
        <taxon>Dikarya</taxon>
        <taxon>Basidiomycota</taxon>
        <taxon>Agaricomycotina</taxon>
        <taxon>Agaricomycetes</taxon>
        <taxon>Agaricomycetidae</taxon>
        <taxon>Agaricales</taxon>
        <taxon>Marasmiineae</taxon>
        <taxon>Physalacriaceae</taxon>
        <taxon>Armillaria</taxon>
    </lineage>
</organism>
<comment type="caution">
    <text evidence="2">The sequence shown here is derived from an EMBL/GenBank/DDBJ whole genome shotgun (WGS) entry which is preliminary data.</text>
</comment>
<reference evidence="2" key="1">
    <citation type="submission" date="2023-06" db="EMBL/GenBank/DDBJ databases">
        <authorList>
            <consortium name="Lawrence Berkeley National Laboratory"/>
            <person name="Ahrendt S."/>
            <person name="Sahu N."/>
            <person name="Indic B."/>
            <person name="Wong-Bajracharya J."/>
            <person name="Merenyi Z."/>
            <person name="Ke H.-M."/>
            <person name="Monk M."/>
            <person name="Kocsube S."/>
            <person name="Drula E."/>
            <person name="Lipzen A."/>
            <person name="Balint B."/>
            <person name="Henrissat B."/>
            <person name="Andreopoulos B."/>
            <person name="Martin F.M."/>
            <person name="Harder C.B."/>
            <person name="Rigling D."/>
            <person name="Ford K.L."/>
            <person name="Foster G.D."/>
            <person name="Pangilinan J."/>
            <person name="Papanicolaou A."/>
            <person name="Barry K."/>
            <person name="LaButti K."/>
            <person name="Viragh M."/>
            <person name="Koriabine M."/>
            <person name="Yan M."/>
            <person name="Riley R."/>
            <person name="Champramary S."/>
            <person name="Plett K.L."/>
            <person name="Tsai I.J."/>
            <person name="Slot J."/>
            <person name="Sipos G."/>
            <person name="Plett J."/>
            <person name="Nagy L.G."/>
            <person name="Grigoriev I.V."/>
        </authorList>
    </citation>
    <scope>NUCLEOTIDE SEQUENCE</scope>
    <source>
        <strain evidence="2">FPL87.14</strain>
    </source>
</reference>
<proteinExistence type="predicted"/>
<dbReference type="EMBL" id="JAUEPT010000535">
    <property type="protein sequence ID" value="KAK0421552.1"/>
    <property type="molecule type" value="Genomic_DNA"/>
</dbReference>
<evidence type="ECO:0000313" key="3">
    <source>
        <dbReference type="Proteomes" id="UP001175226"/>
    </source>
</evidence>
<evidence type="ECO:0000313" key="2">
    <source>
        <dbReference type="EMBL" id="KAK0421552.1"/>
    </source>
</evidence>
<feature type="transmembrane region" description="Helical" evidence="1">
    <location>
        <begin position="76"/>
        <end position="104"/>
    </location>
</feature>
<sequence length="206" mass="22824">MKACQRRRLTFDGTAESITEAQNESFSNALPAVPTGCRALLDHAGYQSVRGLISCRTPPKTYIPPTCESSKITRRLAIVLVVLLVGCLIRISLSSFAILAVWAFGVQFRVQDAWGVMSIQLAKMSSPTFLRSDRGYCQKTIVTHTDGTMENVTDYAKVQGIVIGCLVVFLVTLLGPEKFNVHRGREIRQSIDEKESVQNSRSWVNV</sequence>
<gene>
    <name evidence="2" type="ORF">EV421DRAFT_1747700</name>
</gene>
<protein>
    <submittedName>
        <fullName evidence="2">Uncharacterized protein</fullName>
    </submittedName>
</protein>
<evidence type="ECO:0000256" key="1">
    <source>
        <dbReference type="SAM" id="Phobius"/>
    </source>
</evidence>